<feature type="region of interest" description="Disordered" evidence="10">
    <location>
        <begin position="242"/>
        <end position="265"/>
    </location>
</feature>
<dbReference type="PROSITE" id="PS00086">
    <property type="entry name" value="CYTOCHROME_P450"/>
    <property type="match status" value="1"/>
</dbReference>
<dbReference type="GO" id="GO:0004497">
    <property type="term" value="F:monooxygenase activity"/>
    <property type="evidence" value="ECO:0007669"/>
    <property type="project" value="UniProtKB-KW"/>
</dbReference>
<evidence type="ECO:0000256" key="8">
    <source>
        <dbReference type="PIRSR" id="PIRSR602401-1"/>
    </source>
</evidence>
<evidence type="ECO:0000256" key="6">
    <source>
        <dbReference type="ARBA" id="ARBA00023004"/>
    </source>
</evidence>
<feature type="compositionally biased region" description="Basic and acidic residues" evidence="10">
    <location>
        <begin position="242"/>
        <end position="251"/>
    </location>
</feature>
<name>A0A9D4TJC0_CHLVU</name>
<evidence type="ECO:0000313" key="13">
    <source>
        <dbReference type="Proteomes" id="UP001055712"/>
    </source>
</evidence>
<dbReference type="InterPro" id="IPR001128">
    <property type="entry name" value="Cyt_P450"/>
</dbReference>
<gene>
    <name evidence="12" type="ORF">D9Q98_007055</name>
</gene>
<keyword evidence="7 9" id="KW-0503">Monooxygenase</keyword>
<feature type="compositionally biased region" description="Low complexity" evidence="10">
    <location>
        <begin position="252"/>
        <end position="265"/>
    </location>
</feature>
<feature type="signal peptide" evidence="11">
    <location>
        <begin position="1"/>
        <end position="16"/>
    </location>
</feature>
<reference evidence="12" key="1">
    <citation type="journal article" date="2019" name="Plant J.">
        <title>Chlorella vulgaris genome assembly and annotation reveals the molecular basis for metabolic acclimation to high light conditions.</title>
        <authorList>
            <person name="Cecchin M."/>
            <person name="Marcolungo L."/>
            <person name="Rossato M."/>
            <person name="Girolomoni L."/>
            <person name="Cosentino E."/>
            <person name="Cuine S."/>
            <person name="Li-Beisson Y."/>
            <person name="Delledonne M."/>
            <person name="Ballottari M."/>
        </authorList>
    </citation>
    <scope>NUCLEOTIDE SEQUENCE</scope>
    <source>
        <strain evidence="12">211/11P</strain>
    </source>
</reference>
<dbReference type="OrthoDB" id="3945418at2759"/>
<proteinExistence type="inferred from homology"/>
<dbReference type="GO" id="GO:0020037">
    <property type="term" value="F:heme binding"/>
    <property type="evidence" value="ECO:0007669"/>
    <property type="project" value="InterPro"/>
</dbReference>
<dbReference type="GO" id="GO:0016705">
    <property type="term" value="F:oxidoreductase activity, acting on paired donors, with incorporation or reduction of molecular oxygen"/>
    <property type="evidence" value="ECO:0007669"/>
    <property type="project" value="InterPro"/>
</dbReference>
<evidence type="ECO:0000256" key="9">
    <source>
        <dbReference type="RuleBase" id="RU000461"/>
    </source>
</evidence>
<keyword evidence="5 9" id="KW-0560">Oxidoreductase</keyword>
<feature type="chain" id="PRO_5039512211" description="Cytochrome P450" evidence="11">
    <location>
        <begin position="17"/>
        <end position="492"/>
    </location>
</feature>
<feature type="binding site" description="axial binding residue" evidence="8">
    <location>
        <position position="437"/>
    </location>
    <ligand>
        <name>heme</name>
        <dbReference type="ChEBI" id="CHEBI:30413"/>
    </ligand>
    <ligandPart>
        <name>Fe</name>
        <dbReference type="ChEBI" id="CHEBI:18248"/>
    </ligandPart>
</feature>
<dbReference type="Pfam" id="PF00067">
    <property type="entry name" value="p450"/>
    <property type="match status" value="1"/>
</dbReference>
<keyword evidence="11" id="KW-0732">Signal</keyword>
<accession>A0A9D4TJC0</accession>
<dbReference type="SUPFAM" id="SSF48264">
    <property type="entry name" value="Cytochrome P450"/>
    <property type="match status" value="1"/>
</dbReference>
<dbReference type="InterPro" id="IPR002401">
    <property type="entry name" value="Cyt_P450_E_grp-I"/>
</dbReference>
<dbReference type="PANTHER" id="PTHR24286:SF24">
    <property type="entry name" value="LANOSTEROL 14-ALPHA DEMETHYLASE"/>
    <property type="match status" value="1"/>
</dbReference>
<dbReference type="PRINTS" id="PR00385">
    <property type="entry name" value="P450"/>
</dbReference>
<protein>
    <recommendedName>
        <fullName evidence="14">Cytochrome P450</fullName>
    </recommendedName>
</protein>
<reference evidence="12" key="2">
    <citation type="submission" date="2020-11" db="EMBL/GenBank/DDBJ databases">
        <authorList>
            <person name="Cecchin M."/>
            <person name="Marcolungo L."/>
            <person name="Rossato M."/>
            <person name="Girolomoni L."/>
            <person name="Cosentino E."/>
            <person name="Cuine S."/>
            <person name="Li-Beisson Y."/>
            <person name="Delledonne M."/>
            <person name="Ballottari M."/>
        </authorList>
    </citation>
    <scope>NUCLEOTIDE SEQUENCE</scope>
    <source>
        <strain evidence="12">211/11P</strain>
        <tissue evidence="12">Whole cell</tissue>
    </source>
</reference>
<dbReference type="Gene3D" id="1.10.630.10">
    <property type="entry name" value="Cytochrome P450"/>
    <property type="match status" value="1"/>
</dbReference>
<evidence type="ECO:0000313" key="12">
    <source>
        <dbReference type="EMBL" id="KAI3427118.1"/>
    </source>
</evidence>
<keyword evidence="3 8" id="KW-0349">Heme</keyword>
<evidence type="ECO:0000256" key="2">
    <source>
        <dbReference type="ARBA" id="ARBA00010617"/>
    </source>
</evidence>
<evidence type="ECO:0000256" key="10">
    <source>
        <dbReference type="SAM" id="MobiDB-lite"/>
    </source>
</evidence>
<evidence type="ECO:0000256" key="4">
    <source>
        <dbReference type="ARBA" id="ARBA00022723"/>
    </source>
</evidence>
<dbReference type="InterPro" id="IPR017972">
    <property type="entry name" value="Cyt_P450_CS"/>
</dbReference>
<dbReference type="InterPro" id="IPR036396">
    <property type="entry name" value="Cyt_P450_sf"/>
</dbReference>
<keyword evidence="4 8" id="KW-0479">Metal-binding</keyword>
<dbReference type="AlphaFoldDB" id="A0A9D4TJC0"/>
<evidence type="ECO:0000256" key="7">
    <source>
        <dbReference type="ARBA" id="ARBA00023033"/>
    </source>
</evidence>
<comment type="similarity">
    <text evidence="2 9">Belongs to the cytochrome P450 family.</text>
</comment>
<organism evidence="12 13">
    <name type="scientific">Chlorella vulgaris</name>
    <name type="common">Green alga</name>
    <dbReference type="NCBI Taxonomy" id="3077"/>
    <lineage>
        <taxon>Eukaryota</taxon>
        <taxon>Viridiplantae</taxon>
        <taxon>Chlorophyta</taxon>
        <taxon>core chlorophytes</taxon>
        <taxon>Trebouxiophyceae</taxon>
        <taxon>Chlorellales</taxon>
        <taxon>Chlorellaceae</taxon>
        <taxon>Chlorella clade</taxon>
        <taxon>Chlorella</taxon>
    </lineage>
</organism>
<dbReference type="Proteomes" id="UP001055712">
    <property type="component" value="Unassembled WGS sequence"/>
</dbReference>
<dbReference type="EMBL" id="SIDB01000010">
    <property type="protein sequence ID" value="KAI3427118.1"/>
    <property type="molecule type" value="Genomic_DNA"/>
</dbReference>
<keyword evidence="6 8" id="KW-0408">Iron</keyword>
<dbReference type="PRINTS" id="PR00463">
    <property type="entry name" value="EP450I"/>
</dbReference>
<comment type="caution">
    <text evidence="12">The sequence shown here is derived from an EMBL/GenBank/DDBJ whole genome shotgun (WGS) entry which is preliminary data.</text>
</comment>
<keyword evidence="13" id="KW-1185">Reference proteome</keyword>
<evidence type="ECO:0000256" key="5">
    <source>
        <dbReference type="ARBA" id="ARBA00023002"/>
    </source>
</evidence>
<evidence type="ECO:0000256" key="1">
    <source>
        <dbReference type="ARBA" id="ARBA00001971"/>
    </source>
</evidence>
<sequence length="492" mass="53742">MVALVVVVLLLAMAAAVFVATQRGTGSGAAIPNPKPFSDLVFEVTLTGGFPNMVKLHAAHGPVFWWRLLGRRMLMVGSYEAAKQLLMGEGTLVRADYPPSVKQMLGPWGMVNIHGKSYTRIKRLAQAGFTPKAIRGYLPRIQAIAEEGVQRWAAEGDILAYPEMKWYTFRVAVELFLGVGTGWTGPQDFPAVSATFATWLEGLFSFPVAIPGTAFARGLKARDELMRRIHASLELLEQRRAAKGSSDDAARGDAAAGGPAPASNGAEQPILMELLMASRDERGEGLTRDQLADTVLTLLFAGHDTSSTTLVRIFQHLHAHPEAVTRLRQEQAEVVVKHGTAITEAALADMQYADGALREAMRVTPIIAGFPRIALKDFELCGYTIPAGTRLQCSLQHTLHTDSRWQAEDDPLAFKPERWLGQRDGAWIPFGGGPRLCLGWLMAMVEMKVLLAAIFRGHVLTLQEPNEPWMLFPLARPKHGMPARITEAEAAA</sequence>
<evidence type="ECO:0008006" key="14">
    <source>
        <dbReference type="Google" id="ProtNLM"/>
    </source>
</evidence>
<dbReference type="GO" id="GO:0005506">
    <property type="term" value="F:iron ion binding"/>
    <property type="evidence" value="ECO:0007669"/>
    <property type="project" value="InterPro"/>
</dbReference>
<dbReference type="GO" id="GO:0016125">
    <property type="term" value="P:sterol metabolic process"/>
    <property type="evidence" value="ECO:0007669"/>
    <property type="project" value="TreeGrafter"/>
</dbReference>
<comment type="cofactor">
    <cofactor evidence="1 8">
        <name>heme</name>
        <dbReference type="ChEBI" id="CHEBI:30413"/>
    </cofactor>
</comment>
<evidence type="ECO:0000256" key="3">
    <source>
        <dbReference type="ARBA" id="ARBA00022617"/>
    </source>
</evidence>
<evidence type="ECO:0000256" key="11">
    <source>
        <dbReference type="SAM" id="SignalP"/>
    </source>
</evidence>
<dbReference type="PANTHER" id="PTHR24286">
    <property type="entry name" value="CYTOCHROME P450 26"/>
    <property type="match status" value="1"/>
</dbReference>